<keyword evidence="2" id="KW-1185">Reference proteome</keyword>
<organism evidence="1 2">
    <name type="scientific">Schistosoma mekongi</name>
    <name type="common">Parasitic worm</name>
    <dbReference type="NCBI Taxonomy" id="38744"/>
    <lineage>
        <taxon>Eukaryota</taxon>
        <taxon>Metazoa</taxon>
        <taxon>Spiralia</taxon>
        <taxon>Lophotrochozoa</taxon>
        <taxon>Platyhelminthes</taxon>
        <taxon>Trematoda</taxon>
        <taxon>Digenea</taxon>
        <taxon>Strigeidida</taxon>
        <taxon>Schistosomatoidea</taxon>
        <taxon>Schistosomatidae</taxon>
        <taxon>Schistosoma</taxon>
    </lineage>
</organism>
<evidence type="ECO:0008006" key="3">
    <source>
        <dbReference type="Google" id="ProtNLM"/>
    </source>
</evidence>
<dbReference type="SUPFAM" id="SSF47473">
    <property type="entry name" value="EF-hand"/>
    <property type="match status" value="1"/>
</dbReference>
<evidence type="ECO:0000313" key="2">
    <source>
        <dbReference type="Proteomes" id="UP001292079"/>
    </source>
</evidence>
<dbReference type="AlphaFoldDB" id="A0AAE2D197"/>
<dbReference type="InterPro" id="IPR011992">
    <property type="entry name" value="EF-hand-dom_pair"/>
</dbReference>
<protein>
    <recommendedName>
        <fullName evidence="3">EF-hand domain-containing protein</fullName>
    </recommendedName>
</protein>
<comment type="caution">
    <text evidence="1">The sequence shown here is derived from an EMBL/GenBank/DDBJ whole genome shotgun (WGS) entry which is preliminary data.</text>
</comment>
<gene>
    <name evidence="1" type="ORF">MN116_008983</name>
</gene>
<proteinExistence type="predicted"/>
<dbReference type="EMBL" id="JALJAT010000039">
    <property type="protein sequence ID" value="KAK4467484.1"/>
    <property type="molecule type" value="Genomic_DNA"/>
</dbReference>
<evidence type="ECO:0000313" key="1">
    <source>
        <dbReference type="EMBL" id="KAK4467484.1"/>
    </source>
</evidence>
<sequence length="146" mass="16812">MEAFKLSALEVNLYFNAFDSCDVDRSGKLSSDRVKTFLSRFSISNALIHEVSIIDFYNSSRRPDQYISHIDEFNSNEITVSAAVKGDVDKSFGFTWPKCYDEEQKYETKTLLLQTHVRKPDGPEVLVRDDDSFSFANSRYFRTGHV</sequence>
<reference evidence="1" key="1">
    <citation type="submission" date="2022-04" db="EMBL/GenBank/DDBJ databases">
        <authorList>
            <person name="Xu L."/>
            <person name="Lv Z."/>
        </authorList>
    </citation>
    <scope>NUCLEOTIDE SEQUENCE</scope>
    <source>
        <strain evidence="1">LV_2022a</strain>
    </source>
</reference>
<name>A0AAE2D197_SCHME</name>
<dbReference type="Proteomes" id="UP001292079">
    <property type="component" value="Unassembled WGS sequence"/>
</dbReference>
<reference evidence="1" key="2">
    <citation type="journal article" date="2023" name="Infect Dis Poverty">
        <title>Chromosome-scale genome of the human blood fluke Schistosoma mekongi and its implications for public health.</title>
        <authorList>
            <person name="Zhou M."/>
            <person name="Xu L."/>
            <person name="Xu D."/>
            <person name="Chen W."/>
            <person name="Khan J."/>
            <person name="Hu Y."/>
            <person name="Huang H."/>
            <person name="Wei H."/>
            <person name="Zhang Y."/>
            <person name="Chusongsang P."/>
            <person name="Tanasarnprasert K."/>
            <person name="Hu X."/>
            <person name="Limpanont Y."/>
            <person name="Lv Z."/>
        </authorList>
    </citation>
    <scope>NUCLEOTIDE SEQUENCE</scope>
    <source>
        <strain evidence="1">LV_2022a</strain>
    </source>
</reference>
<accession>A0AAE2D197</accession>